<evidence type="ECO:0000256" key="4">
    <source>
        <dbReference type="PROSITE-ProRule" id="PRU00335"/>
    </source>
</evidence>
<keyword evidence="8" id="KW-1185">Reference proteome</keyword>
<dbReference type="EMBL" id="QJTE01000010">
    <property type="protein sequence ID" value="PYE80853.1"/>
    <property type="molecule type" value="Genomic_DNA"/>
</dbReference>
<dbReference type="SUPFAM" id="SSF46689">
    <property type="entry name" value="Homeodomain-like"/>
    <property type="match status" value="1"/>
</dbReference>
<dbReference type="InterPro" id="IPR036271">
    <property type="entry name" value="Tet_transcr_reg_TetR-rel_C_sf"/>
</dbReference>
<organism evidence="7 8">
    <name type="scientific">Pseudoroseicyclus aestuarii</name>
    <dbReference type="NCBI Taxonomy" id="1795041"/>
    <lineage>
        <taxon>Bacteria</taxon>
        <taxon>Pseudomonadati</taxon>
        <taxon>Pseudomonadota</taxon>
        <taxon>Alphaproteobacteria</taxon>
        <taxon>Rhodobacterales</taxon>
        <taxon>Paracoccaceae</taxon>
        <taxon>Pseudoroseicyclus</taxon>
    </lineage>
</organism>
<dbReference type="Proteomes" id="UP000248311">
    <property type="component" value="Unassembled WGS sequence"/>
</dbReference>
<evidence type="ECO:0000313" key="8">
    <source>
        <dbReference type="Proteomes" id="UP000248311"/>
    </source>
</evidence>
<evidence type="ECO:0000256" key="3">
    <source>
        <dbReference type="ARBA" id="ARBA00023163"/>
    </source>
</evidence>
<feature type="domain" description="HTH tetR-type" evidence="6">
    <location>
        <begin position="28"/>
        <end position="88"/>
    </location>
</feature>
<proteinExistence type="predicted"/>
<dbReference type="SUPFAM" id="SSF48498">
    <property type="entry name" value="Tetracyclin repressor-like, C-terminal domain"/>
    <property type="match status" value="1"/>
</dbReference>
<sequence length="216" mass="24069">MVQQAERAAEAREDAPRRRGRPRSHLSDEKRRQIVAAAIEVFGEQGYNGAAFAAVAERVGMTLPGMLHYFRRKTDLLLAILEERDEEHFAMAEAGAGGGWTRQREVLRGIVARNARRPAVVRLFTVLSAEALCEGHPAGPWFRARSERVAGAVAAALRDSQARGELRDDLDPVALAVEICAALEGLHVWWLRRPDQLDLVAQFDLYLERLERAVLA</sequence>
<evidence type="ECO:0000256" key="1">
    <source>
        <dbReference type="ARBA" id="ARBA00023015"/>
    </source>
</evidence>
<keyword evidence="2 4" id="KW-0238">DNA-binding</keyword>
<dbReference type="PROSITE" id="PS50977">
    <property type="entry name" value="HTH_TETR_2"/>
    <property type="match status" value="1"/>
</dbReference>
<accession>A0A318SM31</accession>
<keyword evidence="3" id="KW-0804">Transcription</keyword>
<evidence type="ECO:0000313" key="7">
    <source>
        <dbReference type="EMBL" id="PYE80853.1"/>
    </source>
</evidence>
<dbReference type="Gene3D" id="1.10.357.10">
    <property type="entry name" value="Tetracycline Repressor, domain 2"/>
    <property type="match status" value="1"/>
</dbReference>
<protein>
    <submittedName>
        <fullName evidence="7">TetR family transcriptional regulator</fullName>
    </submittedName>
</protein>
<dbReference type="Pfam" id="PF00440">
    <property type="entry name" value="TetR_N"/>
    <property type="match status" value="1"/>
</dbReference>
<evidence type="ECO:0000259" key="6">
    <source>
        <dbReference type="PROSITE" id="PS50977"/>
    </source>
</evidence>
<feature type="compositionally biased region" description="Basic and acidic residues" evidence="5">
    <location>
        <begin position="7"/>
        <end position="17"/>
    </location>
</feature>
<feature type="region of interest" description="Disordered" evidence="5">
    <location>
        <begin position="1"/>
        <end position="28"/>
    </location>
</feature>
<dbReference type="InterPro" id="IPR001647">
    <property type="entry name" value="HTH_TetR"/>
</dbReference>
<dbReference type="PANTHER" id="PTHR47506:SF6">
    <property type="entry name" value="HTH-TYPE TRANSCRIPTIONAL REPRESSOR NEMR"/>
    <property type="match status" value="1"/>
</dbReference>
<dbReference type="GO" id="GO:0003677">
    <property type="term" value="F:DNA binding"/>
    <property type="evidence" value="ECO:0007669"/>
    <property type="project" value="UniProtKB-UniRule"/>
</dbReference>
<reference evidence="7 8" key="1">
    <citation type="submission" date="2018-06" db="EMBL/GenBank/DDBJ databases">
        <title>Genomic Encyclopedia of Type Strains, Phase III (KMG-III): the genomes of soil and plant-associated and newly described type strains.</title>
        <authorList>
            <person name="Whitman W."/>
        </authorList>
    </citation>
    <scope>NUCLEOTIDE SEQUENCE [LARGE SCALE GENOMIC DNA]</scope>
    <source>
        <strain evidence="7 8">CECT 9025</strain>
    </source>
</reference>
<dbReference type="InterPro" id="IPR009057">
    <property type="entry name" value="Homeodomain-like_sf"/>
</dbReference>
<dbReference type="PANTHER" id="PTHR47506">
    <property type="entry name" value="TRANSCRIPTIONAL REGULATORY PROTEIN"/>
    <property type="match status" value="1"/>
</dbReference>
<dbReference type="OrthoDB" id="5293556at2"/>
<dbReference type="PRINTS" id="PR00455">
    <property type="entry name" value="HTHTETR"/>
</dbReference>
<evidence type="ECO:0000256" key="5">
    <source>
        <dbReference type="SAM" id="MobiDB-lite"/>
    </source>
</evidence>
<feature type="DNA-binding region" description="H-T-H motif" evidence="4">
    <location>
        <begin position="51"/>
        <end position="70"/>
    </location>
</feature>
<comment type="caution">
    <text evidence="7">The sequence shown here is derived from an EMBL/GenBank/DDBJ whole genome shotgun (WGS) entry which is preliminary data.</text>
</comment>
<evidence type="ECO:0000256" key="2">
    <source>
        <dbReference type="ARBA" id="ARBA00023125"/>
    </source>
</evidence>
<name>A0A318SM31_9RHOB</name>
<dbReference type="AlphaFoldDB" id="A0A318SM31"/>
<dbReference type="RefSeq" id="WP_110815667.1">
    <property type="nucleotide sequence ID" value="NZ_QJTE01000010.1"/>
</dbReference>
<gene>
    <name evidence="7" type="ORF">DFP88_11016</name>
</gene>
<keyword evidence="1" id="KW-0805">Transcription regulation</keyword>